<dbReference type="RefSeq" id="WP_380019082.1">
    <property type="nucleotide sequence ID" value="NZ_JBHSHD010000003.1"/>
</dbReference>
<feature type="signal peptide" evidence="1">
    <location>
        <begin position="1"/>
        <end position="15"/>
    </location>
</feature>
<protein>
    <recommendedName>
        <fullName evidence="4">Lipoprotein</fullName>
    </recommendedName>
</protein>
<gene>
    <name evidence="2" type="ORF">ACFO6Q_03260</name>
</gene>
<organism evidence="2 3">
    <name type="scientific">Dokdonella ginsengisoli</name>
    <dbReference type="NCBI Taxonomy" id="363846"/>
    <lineage>
        <taxon>Bacteria</taxon>
        <taxon>Pseudomonadati</taxon>
        <taxon>Pseudomonadota</taxon>
        <taxon>Gammaproteobacteria</taxon>
        <taxon>Lysobacterales</taxon>
        <taxon>Rhodanobacteraceae</taxon>
        <taxon>Dokdonella</taxon>
    </lineage>
</organism>
<comment type="caution">
    <text evidence="2">The sequence shown here is derived from an EMBL/GenBank/DDBJ whole genome shotgun (WGS) entry which is preliminary data.</text>
</comment>
<evidence type="ECO:0000256" key="1">
    <source>
        <dbReference type="SAM" id="SignalP"/>
    </source>
</evidence>
<name>A0ABV9QSC9_9GAMM</name>
<reference evidence="3" key="1">
    <citation type="journal article" date="2019" name="Int. J. Syst. Evol. Microbiol.">
        <title>The Global Catalogue of Microorganisms (GCM) 10K type strain sequencing project: providing services to taxonomists for standard genome sequencing and annotation.</title>
        <authorList>
            <consortium name="The Broad Institute Genomics Platform"/>
            <consortium name="The Broad Institute Genome Sequencing Center for Infectious Disease"/>
            <person name="Wu L."/>
            <person name="Ma J."/>
        </authorList>
    </citation>
    <scope>NUCLEOTIDE SEQUENCE [LARGE SCALE GENOMIC DNA]</scope>
    <source>
        <strain evidence="3">CCUG 30340</strain>
    </source>
</reference>
<dbReference type="SUPFAM" id="SSF63829">
    <property type="entry name" value="Calcium-dependent phosphotriesterase"/>
    <property type="match status" value="1"/>
</dbReference>
<dbReference type="Proteomes" id="UP001595886">
    <property type="component" value="Unassembled WGS sequence"/>
</dbReference>
<keyword evidence="3" id="KW-1185">Reference proteome</keyword>
<accession>A0ABV9QSC9</accession>
<evidence type="ECO:0008006" key="4">
    <source>
        <dbReference type="Google" id="ProtNLM"/>
    </source>
</evidence>
<dbReference type="EMBL" id="JBHSHD010000003">
    <property type="protein sequence ID" value="MFC4819324.1"/>
    <property type="molecule type" value="Genomic_DNA"/>
</dbReference>
<sequence>MPIVRKMLFAGFVFAAECAAAPWLPQWSRPQPPDVERARPLDVQVAADGAVFVGAQFTRVNQGHAALLRFENDGRLAWMRDAGAVSETAGIERLGSGRVAVFGVPWSKGNAFASVYGDDGEPVWTRVSSLGRLNVLGQDLHPLAEAADGGVLLRLSDQASGDYVVARYAADGSERPAWRRYAGAHVRATDIAALADGGAVVTGIGTGLGGGYATVRFEADGSARFDDLEPGDHGSPLGPAYVAVDAGGGIVLAGTPEDGQMGVPEATVWKLTANGERSWKRVLGVDAQYPLGRDLYRFRLAANGDALLVTDGGGSAAERLHLVRIAGTDGRVLWDRVFSFSVGFGQFPPHALAEAPNGRILLAGFVKTEHATFARQLEFDADGRACRSRDDETLFSFGAAAGSGQGWSVAAAGADGVVAQRYDATGACDGVDRIFADGFDGAAR</sequence>
<evidence type="ECO:0000313" key="2">
    <source>
        <dbReference type="EMBL" id="MFC4819324.1"/>
    </source>
</evidence>
<evidence type="ECO:0000313" key="3">
    <source>
        <dbReference type="Proteomes" id="UP001595886"/>
    </source>
</evidence>
<keyword evidence="1" id="KW-0732">Signal</keyword>
<proteinExistence type="predicted"/>
<feature type="chain" id="PRO_5045927773" description="Lipoprotein" evidence="1">
    <location>
        <begin position="16"/>
        <end position="444"/>
    </location>
</feature>